<keyword evidence="3 11" id="KW-0489">Methyltransferase</keyword>
<keyword evidence="1 11" id="KW-0004">4Fe-4S</keyword>
<evidence type="ECO:0000256" key="9">
    <source>
        <dbReference type="ARBA" id="ARBA00052756"/>
    </source>
</evidence>
<evidence type="ECO:0000256" key="6">
    <source>
        <dbReference type="ARBA" id="ARBA00022723"/>
    </source>
</evidence>
<feature type="domain" description="TRAM" evidence="14">
    <location>
        <begin position="9"/>
        <end position="67"/>
    </location>
</feature>
<dbReference type="PROSITE" id="PS01231">
    <property type="entry name" value="TRMA_2"/>
    <property type="match status" value="1"/>
</dbReference>
<name>A0A317MX95_9GAMM</name>
<accession>A0A317MX95</accession>
<comment type="catalytic activity">
    <reaction evidence="9 11">
        <text>uridine(1939) in 23S rRNA + S-adenosyl-L-methionine = 5-methyluridine(1939) in 23S rRNA + S-adenosyl-L-homocysteine + H(+)</text>
        <dbReference type="Rhea" id="RHEA:42908"/>
        <dbReference type="Rhea" id="RHEA-COMP:10278"/>
        <dbReference type="Rhea" id="RHEA-COMP:10279"/>
        <dbReference type="ChEBI" id="CHEBI:15378"/>
        <dbReference type="ChEBI" id="CHEBI:57856"/>
        <dbReference type="ChEBI" id="CHEBI:59789"/>
        <dbReference type="ChEBI" id="CHEBI:65315"/>
        <dbReference type="ChEBI" id="CHEBI:74447"/>
        <dbReference type="EC" id="2.1.1.190"/>
    </reaction>
</comment>
<dbReference type="Pfam" id="PF01938">
    <property type="entry name" value="TRAM"/>
    <property type="match status" value="1"/>
</dbReference>
<dbReference type="InterPro" id="IPR010280">
    <property type="entry name" value="U5_MeTrfase_fam"/>
</dbReference>
<evidence type="ECO:0000256" key="11">
    <source>
        <dbReference type="HAMAP-Rule" id="MF_01010"/>
    </source>
</evidence>
<dbReference type="GO" id="GO:0003723">
    <property type="term" value="F:RNA binding"/>
    <property type="evidence" value="ECO:0007669"/>
    <property type="project" value="InterPro"/>
</dbReference>
<evidence type="ECO:0000256" key="3">
    <source>
        <dbReference type="ARBA" id="ARBA00022603"/>
    </source>
</evidence>
<dbReference type="Gene3D" id="3.40.50.150">
    <property type="entry name" value="Vaccinia Virus protein VP39"/>
    <property type="match status" value="1"/>
</dbReference>
<dbReference type="PROSITE" id="PS50926">
    <property type="entry name" value="TRAM"/>
    <property type="match status" value="1"/>
</dbReference>
<dbReference type="PANTHER" id="PTHR11061:SF49">
    <property type="entry name" value="23S RRNA (URACIL(1939)-C(5))-METHYLTRANSFERASE RLMD"/>
    <property type="match status" value="1"/>
</dbReference>
<dbReference type="Pfam" id="PF05958">
    <property type="entry name" value="tRNA_U5-meth_tr"/>
    <property type="match status" value="1"/>
</dbReference>
<comment type="similarity">
    <text evidence="11">Belongs to the class I-like SAM-binding methyltransferase superfamily. RNA M5U methyltransferase family. RlmD subfamily.</text>
</comment>
<evidence type="ECO:0000256" key="12">
    <source>
        <dbReference type="PROSITE-ProRule" id="PRU01024"/>
    </source>
</evidence>
<feature type="binding site" evidence="11 12">
    <location>
        <position position="375"/>
    </location>
    <ligand>
        <name>S-adenosyl-L-methionine</name>
        <dbReference type="ChEBI" id="CHEBI:59789"/>
    </ligand>
</feature>
<dbReference type="PROSITE" id="PS01230">
    <property type="entry name" value="TRMA_1"/>
    <property type="match status" value="1"/>
</dbReference>
<evidence type="ECO:0000256" key="10">
    <source>
        <dbReference type="ARBA" id="ARBA00059995"/>
    </source>
</evidence>
<feature type="binding site" evidence="11">
    <location>
        <position position="168"/>
    </location>
    <ligand>
        <name>[4Fe-4S] cluster</name>
        <dbReference type="ChEBI" id="CHEBI:49883"/>
    </ligand>
</feature>
<dbReference type="CDD" id="cd02440">
    <property type="entry name" value="AdoMet_MTases"/>
    <property type="match status" value="1"/>
</dbReference>
<comment type="function">
    <text evidence="10 11">Catalyzes the formation of 5-methyl-uridine at position 1939 (m5U1939) in 23S rRNA.</text>
</comment>
<dbReference type="GO" id="GO:0070041">
    <property type="term" value="F:rRNA (uridine-C5-)-methyltransferase activity"/>
    <property type="evidence" value="ECO:0007669"/>
    <property type="project" value="UniProtKB-UniRule"/>
</dbReference>
<evidence type="ECO:0000256" key="7">
    <source>
        <dbReference type="ARBA" id="ARBA00023004"/>
    </source>
</evidence>
<keyword evidence="8 11" id="KW-0411">Iron-sulfur</keyword>
<dbReference type="EMBL" id="QGTJ01000003">
    <property type="protein sequence ID" value="PWV63360.1"/>
    <property type="molecule type" value="Genomic_DNA"/>
</dbReference>
<feature type="binding site" evidence="11 12">
    <location>
        <position position="327"/>
    </location>
    <ligand>
        <name>S-adenosyl-L-methionine</name>
        <dbReference type="ChEBI" id="CHEBI:59789"/>
    </ligand>
</feature>
<dbReference type="Proteomes" id="UP000246569">
    <property type="component" value="Unassembled WGS sequence"/>
</dbReference>
<evidence type="ECO:0000256" key="4">
    <source>
        <dbReference type="ARBA" id="ARBA00022679"/>
    </source>
</evidence>
<dbReference type="InterPro" id="IPR002792">
    <property type="entry name" value="TRAM_dom"/>
</dbReference>
<dbReference type="GO" id="GO:0005506">
    <property type="term" value="F:iron ion binding"/>
    <property type="evidence" value="ECO:0007669"/>
    <property type="project" value="UniProtKB-UniRule"/>
</dbReference>
<protein>
    <recommendedName>
        <fullName evidence="11">23S rRNA (uracil(1939)-C(5))-methyltransferase RlmD</fullName>
        <ecNumber evidence="11">2.1.1.190</ecNumber>
    </recommendedName>
    <alternativeName>
        <fullName evidence="11">23S rRNA(m5U1939)-methyltransferase</fullName>
    </alternativeName>
</protein>
<dbReference type="InterPro" id="IPR012340">
    <property type="entry name" value="NA-bd_OB-fold"/>
</dbReference>
<dbReference type="OrthoDB" id="9804590at2"/>
<feature type="active site" description="Nucleophile" evidence="11 12">
    <location>
        <position position="401"/>
    </location>
</feature>
<dbReference type="Gene3D" id="2.40.50.1070">
    <property type="match status" value="1"/>
</dbReference>
<feature type="active site" evidence="13">
    <location>
        <position position="401"/>
    </location>
</feature>
<keyword evidence="5 11" id="KW-0949">S-adenosyl-L-methionine</keyword>
<dbReference type="GO" id="GO:0051539">
    <property type="term" value="F:4 iron, 4 sulfur cluster binding"/>
    <property type="evidence" value="ECO:0007669"/>
    <property type="project" value="UniProtKB-KW"/>
</dbReference>
<keyword evidence="6 11" id="KW-0479">Metal-binding</keyword>
<dbReference type="Gene3D" id="2.40.50.140">
    <property type="entry name" value="Nucleic acid-binding proteins"/>
    <property type="match status" value="1"/>
</dbReference>
<keyword evidence="2 11" id="KW-0698">rRNA processing</keyword>
<feature type="binding site" evidence="11">
    <location>
        <position position="311"/>
    </location>
    <ligand>
        <name>S-adenosyl-L-methionine</name>
        <dbReference type="ChEBI" id="CHEBI:59789"/>
    </ligand>
</feature>
<gene>
    <name evidence="11" type="primary">rlmD</name>
    <name evidence="15" type="ORF">C7443_103285</name>
</gene>
<dbReference type="InterPro" id="IPR001566">
    <property type="entry name" value="23S_rRNA_MeTrfase_RlmD"/>
</dbReference>
<evidence type="ECO:0000313" key="16">
    <source>
        <dbReference type="Proteomes" id="UP000246569"/>
    </source>
</evidence>
<dbReference type="RefSeq" id="WP_110017862.1">
    <property type="nucleotide sequence ID" value="NZ_QGTJ01000003.1"/>
</dbReference>
<keyword evidence="7 11" id="KW-0408">Iron</keyword>
<feature type="binding site" evidence="11">
    <location>
        <position position="89"/>
    </location>
    <ligand>
        <name>[4Fe-4S] cluster</name>
        <dbReference type="ChEBI" id="CHEBI:49883"/>
    </ligand>
</feature>
<evidence type="ECO:0000256" key="2">
    <source>
        <dbReference type="ARBA" id="ARBA00022552"/>
    </source>
</evidence>
<dbReference type="GO" id="GO:0070475">
    <property type="term" value="P:rRNA base methylation"/>
    <property type="evidence" value="ECO:0007669"/>
    <property type="project" value="TreeGrafter"/>
</dbReference>
<dbReference type="AlphaFoldDB" id="A0A317MX95"/>
<sequence length="446" mass="49737">MSRRHHRKPRYPEGVFPARIDALAHDGRGIAHLDGKAVFIDGALPGEQVEFRYVATHSQFDEGRAERVLEASPERVEPRCAHFGVCGGCSLQHLAAERQIEFKHQQLVDNLARIGKVEPERWLEPLRGPHWGYRQKARLGVRYVPKKGKVLVGFREKHAPYLADLLSCAVLHPRVGELIEALSALIGALSIRARLPQIEVAVGDDGVALNFRVMDPPTADDLSLLEAFARQHEVRVLLQPKGVDSTYPLWPVDVQDLHYRLPAFDVELAFRTYHFTQVNAEINRQMIARAIELLELGSGDKVLDLFCGLGNFTLAMARQAGEVVGVEGEQSLVDWARLNAERNGLGRVQFHTADLTTDITSQPWRQAHYDKILLDPPRSGALEMMPHVAAMGAERIVYVSCHPATLARDAGVLVHEHGFRLIAAGVMDMFPHTAHVESIALFTRGR</sequence>
<comment type="caution">
    <text evidence="15">The sequence shown here is derived from an EMBL/GenBank/DDBJ whole genome shotgun (WGS) entry which is preliminary data.</text>
</comment>
<keyword evidence="4 11" id="KW-0808">Transferase</keyword>
<organism evidence="15 16">
    <name type="scientific">Plasticicumulans acidivorans</name>
    <dbReference type="NCBI Taxonomy" id="886464"/>
    <lineage>
        <taxon>Bacteria</taxon>
        <taxon>Pseudomonadati</taxon>
        <taxon>Pseudomonadota</taxon>
        <taxon>Gammaproteobacteria</taxon>
        <taxon>Candidatus Competibacteraceae</taxon>
        <taxon>Plasticicumulans</taxon>
    </lineage>
</organism>
<dbReference type="PROSITE" id="PS51687">
    <property type="entry name" value="SAM_MT_RNA_M5U"/>
    <property type="match status" value="1"/>
</dbReference>
<dbReference type="NCBIfam" id="NF009639">
    <property type="entry name" value="PRK13168.1"/>
    <property type="match status" value="1"/>
</dbReference>
<evidence type="ECO:0000256" key="5">
    <source>
        <dbReference type="ARBA" id="ARBA00022691"/>
    </source>
</evidence>
<keyword evidence="16" id="KW-1185">Reference proteome</keyword>
<feature type="binding site" evidence="11">
    <location>
        <position position="80"/>
    </location>
    <ligand>
        <name>[4Fe-4S] cluster</name>
        <dbReference type="ChEBI" id="CHEBI:49883"/>
    </ligand>
</feature>
<reference evidence="15 16" key="1">
    <citation type="submission" date="2018-05" db="EMBL/GenBank/DDBJ databases">
        <title>Genomic Encyclopedia of Type Strains, Phase IV (KMG-IV): sequencing the most valuable type-strain genomes for metagenomic binning, comparative biology and taxonomic classification.</title>
        <authorList>
            <person name="Goeker M."/>
        </authorList>
    </citation>
    <scope>NUCLEOTIDE SEQUENCE [LARGE SCALE GENOMIC DNA]</scope>
    <source>
        <strain evidence="15 16">DSM 23606</strain>
    </source>
</reference>
<dbReference type="FunFam" id="2.40.50.140:FF:000097">
    <property type="entry name" value="23S rRNA (uracil(1939)-C(5))-methyltransferase RlmD"/>
    <property type="match status" value="1"/>
</dbReference>
<evidence type="ECO:0000313" key="15">
    <source>
        <dbReference type="EMBL" id="PWV63360.1"/>
    </source>
</evidence>
<feature type="binding site" evidence="11">
    <location>
        <position position="86"/>
    </location>
    <ligand>
        <name>[4Fe-4S] cluster</name>
        <dbReference type="ChEBI" id="CHEBI:49883"/>
    </ligand>
</feature>
<evidence type="ECO:0000256" key="1">
    <source>
        <dbReference type="ARBA" id="ARBA00022485"/>
    </source>
</evidence>
<feature type="binding site" evidence="11">
    <location>
        <position position="354"/>
    </location>
    <ligand>
        <name>S-adenosyl-L-methionine</name>
        <dbReference type="ChEBI" id="CHEBI:59789"/>
    </ligand>
</feature>
<proteinExistence type="inferred from homology"/>
<dbReference type="PANTHER" id="PTHR11061">
    <property type="entry name" value="RNA M5U METHYLTRANSFERASE"/>
    <property type="match status" value="1"/>
</dbReference>
<dbReference type="HAMAP" id="MF_01010">
    <property type="entry name" value="23SrRNA_methyltr_RlmD"/>
    <property type="match status" value="1"/>
</dbReference>
<dbReference type="InterPro" id="IPR030391">
    <property type="entry name" value="MeTrfase_TrmA_CS"/>
</dbReference>
<evidence type="ECO:0000256" key="8">
    <source>
        <dbReference type="ARBA" id="ARBA00023014"/>
    </source>
</evidence>
<dbReference type="EC" id="2.1.1.190" evidence="11"/>
<dbReference type="FunFam" id="3.40.50.150:FF:000009">
    <property type="entry name" value="23S rRNA (Uracil(1939)-C(5))-methyltransferase RlmD"/>
    <property type="match status" value="1"/>
</dbReference>
<dbReference type="SUPFAM" id="SSF53335">
    <property type="entry name" value="S-adenosyl-L-methionine-dependent methyltransferases"/>
    <property type="match status" value="1"/>
</dbReference>
<evidence type="ECO:0000256" key="13">
    <source>
        <dbReference type="PROSITE-ProRule" id="PRU10015"/>
    </source>
</evidence>
<dbReference type="InterPro" id="IPR030390">
    <property type="entry name" value="MeTrfase_TrmA_AS"/>
</dbReference>
<dbReference type="InterPro" id="IPR029063">
    <property type="entry name" value="SAM-dependent_MTases_sf"/>
</dbReference>
<feature type="binding site" evidence="11 12">
    <location>
        <position position="306"/>
    </location>
    <ligand>
        <name>S-adenosyl-L-methionine</name>
        <dbReference type="ChEBI" id="CHEBI:59789"/>
    </ligand>
</feature>
<feature type="binding site" evidence="11 12">
    <location>
        <position position="277"/>
    </location>
    <ligand>
        <name>S-adenosyl-L-methionine</name>
        <dbReference type="ChEBI" id="CHEBI:59789"/>
    </ligand>
</feature>
<evidence type="ECO:0000259" key="14">
    <source>
        <dbReference type="PROSITE" id="PS50926"/>
    </source>
</evidence>
<dbReference type="SUPFAM" id="SSF50249">
    <property type="entry name" value="Nucleic acid-binding proteins"/>
    <property type="match status" value="1"/>
</dbReference>
<dbReference type="NCBIfam" id="TIGR00479">
    <property type="entry name" value="rumA"/>
    <property type="match status" value="1"/>
</dbReference>